<accession>A0A9Q1H1T0</accession>
<gene>
    <name evidence="2" type="ORF">HOLleu_25341</name>
</gene>
<dbReference type="PANTHER" id="PTHR46534">
    <property type="entry name" value="IGGFC_BINDING DOMAIN-CONTAINING PROTEIN"/>
    <property type="match status" value="1"/>
</dbReference>
<keyword evidence="3" id="KW-1185">Reference proteome</keyword>
<feature type="domain" description="IgGFc-binding protein N-terminal" evidence="1">
    <location>
        <begin position="2"/>
        <end position="224"/>
    </location>
</feature>
<dbReference type="PANTHER" id="PTHR46534:SF1">
    <property type="entry name" value="IGGFC-BINDING PROTEIN N-TERMINAL DOMAIN-CONTAINING PROTEIN"/>
    <property type="match status" value="1"/>
</dbReference>
<name>A0A9Q1H1T0_HOLLE</name>
<evidence type="ECO:0000313" key="3">
    <source>
        <dbReference type="Proteomes" id="UP001152320"/>
    </source>
</evidence>
<evidence type="ECO:0000313" key="2">
    <source>
        <dbReference type="EMBL" id="KAJ8031962.1"/>
    </source>
</evidence>
<proteinExistence type="predicted"/>
<dbReference type="OrthoDB" id="10005154at2759"/>
<dbReference type="EMBL" id="JAIZAY010000012">
    <property type="protein sequence ID" value="KAJ8031962.1"/>
    <property type="molecule type" value="Genomic_DNA"/>
</dbReference>
<dbReference type="Proteomes" id="UP001152320">
    <property type="component" value="Chromosome 12"/>
</dbReference>
<comment type="caution">
    <text evidence="2">The sequence shown here is derived from an EMBL/GenBank/DDBJ whole genome shotgun (WGS) entry which is preliminary data.</text>
</comment>
<dbReference type="InterPro" id="IPR035234">
    <property type="entry name" value="IgGFc-bd_N"/>
</dbReference>
<protein>
    <recommendedName>
        <fullName evidence="1">IgGFc-binding protein N-terminal domain-containing protein</fullName>
    </recommendedName>
</protein>
<dbReference type="Pfam" id="PF17517">
    <property type="entry name" value="IgGFc_binding"/>
    <property type="match status" value="1"/>
</dbReference>
<sequence>MGKYDAYCLGGKYDTTGTHISANKPIFVLSGSFSEKLNEFTGRDVFYESLTPTTIWGNHFSLVPLNVRTPGFVRILSSMENTMVNIFFSNHSLTQNYSLDRGESHDVLLFGDTNEIVEIVSTKPLLVAQFTSQSNDFEWTDPSMVLVPSHLQNTKNDIMFPVFTFPSDEQLLSYVTVWCNGDTSELTLDNSPNTNWTVIGVDNFGSVIVRAFLLPGSHILQTNTDIRAVVNVAKKFMSYSFPLP</sequence>
<reference evidence="2" key="1">
    <citation type="submission" date="2021-10" db="EMBL/GenBank/DDBJ databases">
        <title>Tropical sea cucumber genome reveals ecological adaptation and Cuvierian tubules defense mechanism.</title>
        <authorList>
            <person name="Chen T."/>
        </authorList>
    </citation>
    <scope>NUCLEOTIDE SEQUENCE</scope>
    <source>
        <strain evidence="2">Nanhai2018</strain>
        <tissue evidence="2">Muscle</tissue>
    </source>
</reference>
<organism evidence="2 3">
    <name type="scientific">Holothuria leucospilota</name>
    <name type="common">Black long sea cucumber</name>
    <name type="synonym">Mertensiothuria leucospilota</name>
    <dbReference type="NCBI Taxonomy" id="206669"/>
    <lineage>
        <taxon>Eukaryota</taxon>
        <taxon>Metazoa</taxon>
        <taxon>Echinodermata</taxon>
        <taxon>Eleutherozoa</taxon>
        <taxon>Echinozoa</taxon>
        <taxon>Holothuroidea</taxon>
        <taxon>Aspidochirotacea</taxon>
        <taxon>Aspidochirotida</taxon>
        <taxon>Holothuriidae</taxon>
        <taxon>Holothuria</taxon>
    </lineage>
</organism>
<evidence type="ECO:0000259" key="1">
    <source>
        <dbReference type="Pfam" id="PF17517"/>
    </source>
</evidence>
<dbReference type="AlphaFoldDB" id="A0A9Q1H1T0"/>